<dbReference type="Pfam" id="PF17921">
    <property type="entry name" value="Integrase_H2C2"/>
    <property type="match status" value="1"/>
</dbReference>
<protein>
    <recommendedName>
        <fullName evidence="1">Integrase catalytic domain-containing protein</fullName>
    </recommendedName>
</protein>
<dbReference type="OrthoDB" id="5984724at2759"/>
<dbReference type="PROSITE" id="PS50994">
    <property type="entry name" value="INTEGRASE"/>
    <property type="match status" value="1"/>
</dbReference>
<dbReference type="GO" id="GO:0015074">
    <property type="term" value="P:DNA integration"/>
    <property type="evidence" value="ECO:0007669"/>
    <property type="project" value="InterPro"/>
</dbReference>
<accession>A0A8J2K3Z9</accession>
<dbReference type="EMBL" id="CAJVCH010062385">
    <property type="protein sequence ID" value="CAG7719544.1"/>
    <property type="molecule type" value="Genomic_DNA"/>
</dbReference>
<dbReference type="InterPro" id="IPR001584">
    <property type="entry name" value="Integrase_cat-core"/>
</dbReference>
<reference evidence="2" key="1">
    <citation type="submission" date="2021-06" db="EMBL/GenBank/DDBJ databases">
        <authorList>
            <person name="Hodson N. C."/>
            <person name="Mongue J. A."/>
            <person name="Jaron S. K."/>
        </authorList>
    </citation>
    <scope>NUCLEOTIDE SEQUENCE</scope>
</reference>
<keyword evidence="3" id="KW-1185">Reference proteome</keyword>
<dbReference type="InterPro" id="IPR041588">
    <property type="entry name" value="Integrase_H2C2"/>
</dbReference>
<evidence type="ECO:0000259" key="1">
    <source>
        <dbReference type="PROSITE" id="PS50994"/>
    </source>
</evidence>
<gene>
    <name evidence="2" type="ORF">AFUS01_LOCUS8866</name>
</gene>
<evidence type="ECO:0000313" key="3">
    <source>
        <dbReference type="Proteomes" id="UP000708208"/>
    </source>
</evidence>
<evidence type="ECO:0000313" key="2">
    <source>
        <dbReference type="EMBL" id="CAG7719544.1"/>
    </source>
</evidence>
<sequence length="552" mass="62605">MKLSLLALIRVAQLQSFGEELKSLSTVGSVLKGKIATLSPFLDSRGLMRVGGRLIRADLPQDIMHPILLPKKHKLTELIIRQEHLINLHAGTQLLLATIQRKYWIMGARDIIGFWIRKCIVCTRHKAEMLNQRMADLPSFRVIPCRPFLKTGVDYSGPFMLRSTRCHDSPKCYIAIFVCMVTTAIHIELVESLSTTAFIDALMRFVSRRGRCTDVFTDCGRNFVGAEKELKFMKAKAHLDQITSVLSEKEINFHFNPPGSPHFGGLWEAGIKSIKFHFKRVIGNTKLNYPQMLTLLTQIEACLNSRPMSALSSDPEILQPLTPGHFLIGDALTAIPEPDYATLPMSSLTRFQLRQKLVQAFWKRWSKEYLTRLQQRPKWWTTKTNLDIGDLVLINDERQPPMKWKMGRVIELHPGKDSLVRVASLKTAEGIIKRPIVKLSPQLSLCKHLQKFTASKIKVLPPHIPMIIANKPHQQHFACSQSHPPCPSRTTRVTMDLDSGLHREAPIRIPLISLRPSGMSFLDGLIVPRKIKDKPGFHIHDSPKTILKVKLS</sequence>
<organism evidence="2 3">
    <name type="scientific">Allacma fusca</name>
    <dbReference type="NCBI Taxonomy" id="39272"/>
    <lineage>
        <taxon>Eukaryota</taxon>
        <taxon>Metazoa</taxon>
        <taxon>Ecdysozoa</taxon>
        <taxon>Arthropoda</taxon>
        <taxon>Hexapoda</taxon>
        <taxon>Collembola</taxon>
        <taxon>Symphypleona</taxon>
        <taxon>Sminthuridae</taxon>
        <taxon>Allacma</taxon>
    </lineage>
</organism>
<dbReference type="Proteomes" id="UP000708208">
    <property type="component" value="Unassembled WGS sequence"/>
</dbReference>
<feature type="domain" description="Integrase catalytic" evidence="1">
    <location>
        <begin position="143"/>
        <end position="331"/>
    </location>
</feature>
<proteinExistence type="predicted"/>
<dbReference type="InterPro" id="IPR040676">
    <property type="entry name" value="DUF5641"/>
</dbReference>
<name>A0A8J2K3Z9_9HEXA</name>
<comment type="caution">
    <text evidence="2">The sequence shown here is derived from an EMBL/GenBank/DDBJ whole genome shotgun (WGS) entry which is preliminary data.</text>
</comment>
<dbReference type="AlphaFoldDB" id="A0A8J2K3Z9"/>
<dbReference type="PANTHER" id="PTHR47331">
    <property type="entry name" value="PHD-TYPE DOMAIN-CONTAINING PROTEIN"/>
    <property type="match status" value="1"/>
</dbReference>
<dbReference type="Pfam" id="PF18701">
    <property type="entry name" value="DUF5641"/>
    <property type="match status" value="1"/>
</dbReference>